<feature type="domain" description="RING-type" evidence="6">
    <location>
        <begin position="145"/>
        <end position="183"/>
    </location>
</feature>
<dbReference type="Gene3D" id="3.30.40.10">
    <property type="entry name" value="Zinc/RING finger domain, C3HC4 (zinc finger)"/>
    <property type="match status" value="1"/>
</dbReference>
<comment type="caution">
    <text evidence="7">The sequence shown here is derived from an EMBL/GenBank/DDBJ whole genome shotgun (WGS) entry which is preliminary data.</text>
</comment>
<dbReference type="PROSITE" id="PS50089">
    <property type="entry name" value="ZF_RING_2"/>
    <property type="match status" value="1"/>
</dbReference>
<evidence type="ECO:0000313" key="7">
    <source>
        <dbReference type="EMBL" id="PWZ38530.1"/>
    </source>
</evidence>
<dbReference type="Pfam" id="PF13923">
    <property type="entry name" value="zf-C3HC4_2"/>
    <property type="match status" value="1"/>
</dbReference>
<evidence type="ECO:0000256" key="4">
    <source>
        <dbReference type="PROSITE-ProRule" id="PRU00175"/>
    </source>
</evidence>
<feature type="region of interest" description="Disordered" evidence="5">
    <location>
        <begin position="1"/>
        <end position="23"/>
    </location>
</feature>
<dbReference type="InterPro" id="IPR017907">
    <property type="entry name" value="Znf_RING_CS"/>
</dbReference>
<dbReference type="Proteomes" id="UP000251960">
    <property type="component" value="Chromosome 2"/>
</dbReference>
<dbReference type="GO" id="GO:0061630">
    <property type="term" value="F:ubiquitin protein ligase activity"/>
    <property type="evidence" value="ECO:0007669"/>
    <property type="project" value="InterPro"/>
</dbReference>
<organism evidence="7 8">
    <name type="scientific">Zea mays</name>
    <name type="common">Maize</name>
    <dbReference type="NCBI Taxonomy" id="4577"/>
    <lineage>
        <taxon>Eukaryota</taxon>
        <taxon>Viridiplantae</taxon>
        <taxon>Streptophyta</taxon>
        <taxon>Embryophyta</taxon>
        <taxon>Tracheophyta</taxon>
        <taxon>Spermatophyta</taxon>
        <taxon>Magnoliopsida</taxon>
        <taxon>Liliopsida</taxon>
        <taxon>Poales</taxon>
        <taxon>Poaceae</taxon>
        <taxon>PACMAD clade</taxon>
        <taxon>Panicoideae</taxon>
        <taxon>Andropogonodae</taxon>
        <taxon>Andropogoneae</taxon>
        <taxon>Tripsacinae</taxon>
        <taxon>Zea</taxon>
    </lineage>
</organism>
<dbReference type="InterPro" id="IPR013083">
    <property type="entry name" value="Znf_RING/FYVE/PHD"/>
</dbReference>
<sequence>MNTVSGTKRAPRRQSQDGSGDKLVVIVEASSRGVGSRRGPHTPIPGALNSPIDVEAIEDEVQARRNRRTRREPITVVDLEVEASREGSKRQRVEPVGRHLYPDWGARSSLQARLIEDLFVYFQSNAVQTSKEPAKEVPEEPSFTCPICWNKMEEPSTTTCGHVFCDTCIKQAIKVQKKCPTCRKGLKMNSVHRIYLPNGSS</sequence>
<dbReference type="SUPFAM" id="SSF57850">
    <property type="entry name" value="RING/U-box"/>
    <property type="match status" value="1"/>
</dbReference>
<evidence type="ECO:0000256" key="2">
    <source>
        <dbReference type="ARBA" id="ARBA00022771"/>
    </source>
</evidence>
<gene>
    <name evidence="7" type="primary">Rnf4</name>
    <name evidence="7" type="ORF">Zm00014a_028470</name>
</gene>
<reference evidence="7 8" key="1">
    <citation type="journal article" date="2018" name="Nat. Genet.">
        <title>Extensive intraspecific gene order and gene structural variations between Mo17 and other maize genomes.</title>
        <authorList>
            <person name="Sun S."/>
            <person name="Zhou Y."/>
            <person name="Chen J."/>
            <person name="Shi J."/>
            <person name="Zhao H."/>
            <person name="Zhao H."/>
            <person name="Song W."/>
            <person name="Zhang M."/>
            <person name="Cui Y."/>
            <person name="Dong X."/>
            <person name="Liu H."/>
            <person name="Ma X."/>
            <person name="Jiao Y."/>
            <person name="Wang B."/>
            <person name="Wei X."/>
            <person name="Stein J.C."/>
            <person name="Glaubitz J.C."/>
            <person name="Lu F."/>
            <person name="Yu G."/>
            <person name="Liang C."/>
            <person name="Fengler K."/>
            <person name="Li B."/>
            <person name="Rafalski A."/>
            <person name="Schnable P.S."/>
            <person name="Ware D.H."/>
            <person name="Buckler E.S."/>
            <person name="Lai J."/>
        </authorList>
    </citation>
    <scope>NUCLEOTIDE SEQUENCE [LARGE SCALE GENOMIC DNA]</scope>
    <source>
        <strain evidence="8">cv. Missouri 17</strain>
        <tissue evidence="7">Seedling</tissue>
    </source>
</reference>
<dbReference type="PANTHER" id="PTHR47094">
    <property type="entry name" value="ELFLESS, ISOFORM B"/>
    <property type="match status" value="1"/>
</dbReference>
<evidence type="ECO:0000259" key="6">
    <source>
        <dbReference type="PROSITE" id="PS50089"/>
    </source>
</evidence>
<keyword evidence="3" id="KW-0862">Zinc</keyword>
<dbReference type="SMART" id="SM00184">
    <property type="entry name" value="RING"/>
    <property type="match status" value="1"/>
</dbReference>
<evidence type="ECO:0000256" key="1">
    <source>
        <dbReference type="ARBA" id="ARBA00022723"/>
    </source>
</evidence>
<protein>
    <submittedName>
        <fullName evidence="7">E3 ubiquitin-protein ligase RNF4</fullName>
    </submittedName>
</protein>
<keyword evidence="1" id="KW-0479">Metal-binding</keyword>
<name>A0A3L6FZI2_MAIZE</name>
<dbReference type="InterPro" id="IPR001841">
    <property type="entry name" value="Znf_RING"/>
</dbReference>
<dbReference type="InterPro" id="IPR049627">
    <property type="entry name" value="SLX8"/>
</dbReference>
<keyword evidence="2 4" id="KW-0863">Zinc-finger</keyword>
<evidence type="ECO:0000313" key="8">
    <source>
        <dbReference type="Proteomes" id="UP000251960"/>
    </source>
</evidence>
<accession>A0A3L6FZI2</accession>
<dbReference type="ExpressionAtlas" id="A0A3L6FZI2">
    <property type="expression patterns" value="baseline and differential"/>
</dbReference>
<dbReference type="PANTHER" id="PTHR47094:SF20">
    <property type="entry name" value="OS09G0504700 PROTEIN"/>
    <property type="match status" value="1"/>
</dbReference>
<dbReference type="PROSITE" id="PS00518">
    <property type="entry name" value="ZF_RING_1"/>
    <property type="match status" value="1"/>
</dbReference>
<dbReference type="AlphaFoldDB" id="A0A3L6FZI2"/>
<dbReference type="EMBL" id="NCVQ01000003">
    <property type="protein sequence ID" value="PWZ38530.1"/>
    <property type="molecule type" value="Genomic_DNA"/>
</dbReference>
<proteinExistence type="predicted"/>
<feature type="region of interest" description="Disordered" evidence="5">
    <location>
        <begin position="30"/>
        <end position="49"/>
    </location>
</feature>
<evidence type="ECO:0000256" key="5">
    <source>
        <dbReference type="SAM" id="MobiDB-lite"/>
    </source>
</evidence>
<dbReference type="GO" id="GO:0008270">
    <property type="term" value="F:zinc ion binding"/>
    <property type="evidence" value="ECO:0007669"/>
    <property type="project" value="UniProtKB-KW"/>
</dbReference>
<evidence type="ECO:0000256" key="3">
    <source>
        <dbReference type="ARBA" id="ARBA00022833"/>
    </source>
</evidence>